<evidence type="ECO:0000313" key="2">
    <source>
        <dbReference type="Proteomes" id="UP000245590"/>
    </source>
</evidence>
<proteinExistence type="predicted"/>
<reference evidence="1 2" key="1">
    <citation type="submission" date="2018-05" db="EMBL/GenBank/DDBJ databases">
        <title>Brachybacterium sp. M1HQ-2T, whole genome shotgun sequence.</title>
        <authorList>
            <person name="Tuo L."/>
        </authorList>
    </citation>
    <scope>NUCLEOTIDE SEQUENCE [LARGE SCALE GENOMIC DNA]</scope>
    <source>
        <strain evidence="1 2">M1HQ-2</strain>
    </source>
</reference>
<dbReference type="EMBL" id="QFKX01000002">
    <property type="protein sequence ID" value="PWH07001.1"/>
    <property type="molecule type" value="Genomic_DNA"/>
</dbReference>
<accession>A0A2U2RMD8</accession>
<comment type="caution">
    <text evidence="1">The sequence shown here is derived from an EMBL/GenBank/DDBJ whole genome shotgun (WGS) entry which is preliminary data.</text>
</comment>
<name>A0A2U2RMD8_9MICO</name>
<dbReference type="RefSeq" id="WP_109275598.1">
    <property type="nucleotide sequence ID" value="NZ_QFKX01000002.1"/>
</dbReference>
<organism evidence="1 2">
    <name type="scientific">Brachybacterium endophyticum</name>
    <dbReference type="NCBI Taxonomy" id="2182385"/>
    <lineage>
        <taxon>Bacteria</taxon>
        <taxon>Bacillati</taxon>
        <taxon>Actinomycetota</taxon>
        <taxon>Actinomycetes</taxon>
        <taxon>Micrococcales</taxon>
        <taxon>Dermabacteraceae</taxon>
        <taxon>Brachybacterium</taxon>
    </lineage>
</organism>
<keyword evidence="2" id="KW-1185">Reference proteome</keyword>
<evidence type="ECO:0000313" key="1">
    <source>
        <dbReference type="EMBL" id="PWH07001.1"/>
    </source>
</evidence>
<evidence type="ECO:0008006" key="3">
    <source>
        <dbReference type="Google" id="ProtNLM"/>
    </source>
</evidence>
<dbReference type="OrthoDB" id="4791095at2"/>
<dbReference type="Proteomes" id="UP000245590">
    <property type="component" value="Unassembled WGS sequence"/>
</dbReference>
<sequence length="228" mass="24276">MSQDQNAAGDQPTIFTSYEIDFMLSLSRTDAARITRKQIGIPGVPGFGAAADHVTAAVTAGLRARGKLVHREGEWVLGTEGERIAAVLNGADRWLGIALARGEAMRAAFVIRGETDVLMLTQDDLDSFQITSLGSSDQVPAAVARIATTFLRQGLGHTVNLRRTDAGDDRGTTPLMLRVEEDGSWQSGHLPMTEDGMLSVSPIAADGIEEAVAELWERGESSARSTAA</sequence>
<protein>
    <recommendedName>
        <fullName evidence="3">ESX secretion-associated protein EspG</fullName>
    </recommendedName>
</protein>
<gene>
    <name evidence="1" type="ORF">DEO23_05295</name>
</gene>
<dbReference type="AlphaFoldDB" id="A0A2U2RMD8"/>